<feature type="region of interest" description="Disordered" evidence="1">
    <location>
        <begin position="83"/>
        <end position="105"/>
    </location>
</feature>
<dbReference type="Proteomes" id="UP000887013">
    <property type="component" value="Unassembled WGS sequence"/>
</dbReference>
<organism evidence="2 3">
    <name type="scientific">Nephila pilipes</name>
    <name type="common">Giant wood spider</name>
    <name type="synonym">Nephila maculata</name>
    <dbReference type="NCBI Taxonomy" id="299642"/>
    <lineage>
        <taxon>Eukaryota</taxon>
        <taxon>Metazoa</taxon>
        <taxon>Ecdysozoa</taxon>
        <taxon>Arthropoda</taxon>
        <taxon>Chelicerata</taxon>
        <taxon>Arachnida</taxon>
        <taxon>Araneae</taxon>
        <taxon>Araneomorphae</taxon>
        <taxon>Entelegynae</taxon>
        <taxon>Araneoidea</taxon>
        <taxon>Nephilidae</taxon>
        <taxon>Nephila</taxon>
    </lineage>
</organism>
<accession>A0A8X6TTM9</accession>
<comment type="caution">
    <text evidence="2">The sequence shown here is derived from an EMBL/GenBank/DDBJ whole genome shotgun (WGS) entry which is preliminary data.</text>
</comment>
<evidence type="ECO:0000313" key="3">
    <source>
        <dbReference type="Proteomes" id="UP000887013"/>
    </source>
</evidence>
<evidence type="ECO:0000313" key="2">
    <source>
        <dbReference type="EMBL" id="GFT48914.1"/>
    </source>
</evidence>
<gene>
    <name evidence="2" type="ORF">NPIL_4931</name>
</gene>
<evidence type="ECO:0000256" key="1">
    <source>
        <dbReference type="SAM" id="MobiDB-lite"/>
    </source>
</evidence>
<name>A0A8X6TTM9_NEPPI</name>
<sequence>MDHSPLALPLICVPFPKACIKRQKIENFYSVTKPLQLSMLQHSWGGHPQQRNQGVMRPVTGRACLTVCNTLSPSPLSSLTPKIGTSAGCPPPIPDDPSVTCISNQ</sequence>
<keyword evidence="3" id="KW-1185">Reference proteome</keyword>
<dbReference type="EMBL" id="BMAW01016412">
    <property type="protein sequence ID" value="GFT48914.1"/>
    <property type="molecule type" value="Genomic_DNA"/>
</dbReference>
<proteinExistence type="predicted"/>
<reference evidence="2" key="1">
    <citation type="submission" date="2020-08" db="EMBL/GenBank/DDBJ databases">
        <title>Multicomponent nature underlies the extraordinary mechanical properties of spider dragline silk.</title>
        <authorList>
            <person name="Kono N."/>
            <person name="Nakamura H."/>
            <person name="Mori M."/>
            <person name="Yoshida Y."/>
            <person name="Ohtoshi R."/>
            <person name="Malay A.D."/>
            <person name="Moran D.A.P."/>
            <person name="Tomita M."/>
            <person name="Numata K."/>
            <person name="Arakawa K."/>
        </authorList>
    </citation>
    <scope>NUCLEOTIDE SEQUENCE</scope>
</reference>
<dbReference type="AlphaFoldDB" id="A0A8X6TTM9"/>
<protein>
    <submittedName>
        <fullName evidence="2">Uncharacterized protein</fullName>
    </submittedName>
</protein>